<evidence type="ECO:0000313" key="3">
    <source>
        <dbReference type="Proteomes" id="UP000008311"/>
    </source>
</evidence>
<dbReference type="AlphaFoldDB" id="B9TLY8"/>
<gene>
    <name evidence="2" type="ORF">RCOM_1883980</name>
</gene>
<feature type="compositionally biased region" description="Basic residues" evidence="1">
    <location>
        <begin position="50"/>
        <end position="68"/>
    </location>
</feature>
<evidence type="ECO:0000256" key="1">
    <source>
        <dbReference type="SAM" id="MobiDB-lite"/>
    </source>
</evidence>
<reference evidence="3" key="1">
    <citation type="journal article" date="2010" name="Nat. Biotechnol.">
        <title>Draft genome sequence of the oilseed species Ricinus communis.</title>
        <authorList>
            <person name="Chan A.P."/>
            <person name="Crabtree J."/>
            <person name="Zhao Q."/>
            <person name="Lorenzi H."/>
            <person name="Orvis J."/>
            <person name="Puiu D."/>
            <person name="Melake-Berhan A."/>
            <person name="Jones K.M."/>
            <person name="Redman J."/>
            <person name="Chen G."/>
            <person name="Cahoon E.B."/>
            <person name="Gedil M."/>
            <person name="Stanke M."/>
            <person name="Haas B.J."/>
            <person name="Wortman J.R."/>
            <person name="Fraser-Liggett C.M."/>
            <person name="Ravel J."/>
            <person name="Rabinowicz P.D."/>
        </authorList>
    </citation>
    <scope>NUCLEOTIDE SEQUENCE [LARGE SCALE GENOMIC DNA]</scope>
    <source>
        <strain evidence="3">cv. Hale</strain>
    </source>
</reference>
<feature type="region of interest" description="Disordered" evidence="1">
    <location>
        <begin position="1"/>
        <end position="68"/>
    </location>
</feature>
<sequence length="86" mass="9613">MACRGSERAGTHRERAGPAAARRPRPGRASLLAPARQRACARHRPSERPRTRRRAAARRVAGHARRGPGRFGARLVRCRRYGARLI</sequence>
<name>B9TLY8_RICCO</name>
<keyword evidence="3" id="KW-1185">Reference proteome</keyword>
<feature type="compositionally biased region" description="Low complexity" evidence="1">
    <location>
        <begin position="17"/>
        <end position="36"/>
    </location>
</feature>
<feature type="compositionally biased region" description="Basic and acidic residues" evidence="1">
    <location>
        <begin position="1"/>
        <end position="16"/>
    </location>
</feature>
<evidence type="ECO:0000313" key="2">
    <source>
        <dbReference type="EMBL" id="EEF23127.1"/>
    </source>
</evidence>
<organism evidence="2 3">
    <name type="scientific">Ricinus communis</name>
    <name type="common">Castor bean</name>
    <dbReference type="NCBI Taxonomy" id="3988"/>
    <lineage>
        <taxon>Eukaryota</taxon>
        <taxon>Viridiplantae</taxon>
        <taxon>Streptophyta</taxon>
        <taxon>Embryophyta</taxon>
        <taxon>Tracheophyta</taxon>
        <taxon>Spermatophyta</taxon>
        <taxon>Magnoliopsida</taxon>
        <taxon>eudicotyledons</taxon>
        <taxon>Gunneridae</taxon>
        <taxon>Pentapetalae</taxon>
        <taxon>rosids</taxon>
        <taxon>fabids</taxon>
        <taxon>Malpighiales</taxon>
        <taxon>Euphorbiaceae</taxon>
        <taxon>Acalyphoideae</taxon>
        <taxon>Acalypheae</taxon>
        <taxon>Ricinus</taxon>
    </lineage>
</organism>
<proteinExistence type="predicted"/>
<dbReference type="Proteomes" id="UP000008311">
    <property type="component" value="Unassembled WGS sequence"/>
</dbReference>
<dbReference type="InParanoid" id="B9TLY8"/>
<dbReference type="EMBL" id="EQ987717">
    <property type="protein sequence ID" value="EEF23127.1"/>
    <property type="molecule type" value="Genomic_DNA"/>
</dbReference>
<accession>B9TLY8</accession>
<protein>
    <submittedName>
        <fullName evidence="2">Uncharacterized protein</fullName>
    </submittedName>
</protein>